<evidence type="ECO:0000313" key="2">
    <source>
        <dbReference type="EMBL" id="CAI9158972.1"/>
    </source>
</evidence>
<dbReference type="Proteomes" id="UP001176941">
    <property type="component" value="Chromosome 18"/>
</dbReference>
<evidence type="ECO:0000313" key="3">
    <source>
        <dbReference type="Proteomes" id="UP001176941"/>
    </source>
</evidence>
<protein>
    <submittedName>
        <fullName evidence="2">Uncharacterized protein</fullName>
    </submittedName>
</protein>
<evidence type="ECO:0000256" key="1">
    <source>
        <dbReference type="SAM" id="MobiDB-lite"/>
    </source>
</evidence>
<feature type="region of interest" description="Disordered" evidence="1">
    <location>
        <begin position="1"/>
        <end position="29"/>
    </location>
</feature>
<sequence length="117" mass="12564">MASLRLRPPGEGRRGWGALSGEGRPPEAEVQPCRQFLGSADSAGLSNTHPRTLGVWTGWAAPLEDEEPSVIVLTLPGPRWDQPPPLLRTTRQDVTFDGPAPYIDHKTKGTVVTSGDA</sequence>
<gene>
    <name evidence="2" type="ORF">MRATA1EN1_LOCUS7934</name>
</gene>
<accession>A0ABN8YBK9</accession>
<proteinExistence type="predicted"/>
<name>A0ABN8YBK9_RANTA</name>
<organism evidence="2 3">
    <name type="scientific">Rangifer tarandus platyrhynchus</name>
    <name type="common">Svalbard reindeer</name>
    <dbReference type="NCBI Taxonomy" id="3082113"/>
    <lineage>
        <taxon>Eukaryota</taxon>
        <taxon>Metazoa</taxon>
        <taxon>Chordata</taxon>
        <taxon>Craniata</taxon>
        <taxon>Vertebrata</taxon>
        <taxon>Euteleostomi</taxon>
        <taxon>Mammalia</taxon>
        <taxon>Eutheria</taxon>
        <taxon>Laurasiatheria</taxon>
        <taxon>Artiodactyla</taxon>
        <taxon>Ruminantia</taxon>
        <taxon>Pecora</taxon>
        <taxon>Cervidae</taxon>
        <taxon>Odocoileinae</taxon>
        <taxon>Rangifer</taxon>
    </lineage>
</organism>
<reference evidence="2" key="1">
    <citation type="submission" date="2023-04" db="EMBL/GenBank/DDBJ databases">
        <authorList>
            <consortium name="ELIXIR-Norway"/>
        </authorList>
    </citation>
    <scope>NUCLEOTIDE SEQUENCE [LARGE SCALE GENOMIC DNA]</scope>
</reference>
<dbReference type="EMBL" id="OX459954">
    <property type="protein sequence ID" value="CAI9158972.1"/>
    <property type="molecule type" value="Genomic_DNA"/>
</dbReference>
<keyword evidence="3" id="KW-1185">Reference proteome</keyword>
<feature type="region of interest" description="Disordered" evidence="1">
    <location>
        <begin position="93"/>
        <end position="117"/>
    </location>
</feature>